<accession>A0A7D5JEN3</accession>
<proteinExistence type="predicted"/>
<keyword evidence="2" id="KW-0812">Transmembrane</keyword>
<feature type="transmembrane region" description="Helical" evidence="2">
    <location>
        <begin position="28"/>
        <end position="47"/>
    </location>
</feature>
<reference evidence="3 4" key="1">
    <citation type="submission" date="2020-06" db="EMBL/GenBank/DDBJ databases">
        <authorList>
            <person name="Jo H."/>
        </authorList>
    </citation>
    <scope>NUCLEOTIDE SEQUENCE [LARGE SCALE GENOMIC DNA]</scope>
    <source>
        <strain evidence="3 4">I46</strain>
    </source>
</reference>
<dbReference type="EMBL" id="CP058316">
    <property type="protein sequence ID" value="QLD13000.1"/>
    <property type="molecule type" value="Genomic_DNA"/>
</dbReference>
<dbReference type="Proteomes" id="UP000509638">
    <property type="component" value="Chromosome"/>
</dbReference>
<organism evidence="3 4">
    <name type="scientific">Microbacterium oleivorans</name>
    <dbReference type="NCBI Taxonomy" id="273677"/>
    <lineage>
        <taxon>Bacteria</taxon>
        <taxon>Bacillati</taxon>
        <taxon>Actinomycetota</taxon>
        <taxon>Actinomycetes</taxon>
        <taxon>Micrococcales</taxon>
        <taxon>Microbacteriaceae</taxon>
        <taxon>Microbacterium</taxon>
    </lineage>
</organism>
<feature type="compositionally biased region" description="Basic and acidic residues" evidence="1">
    <location>
        <begin position="175"/>
        <end position="189"/>
    </location>
</feature>
<gene>
    <name evidence="3" type="ORF">HW566_15150</name>
</gene>
<keyword evidence="2" id="KW-0472">Membrane</keyword>
<feature type="transmembrane region" description="Helical" evidence="2">
    <location>
        <begin position="53"/>
        <end position="77"/>
    </location>
</feature>
<feature type="transmembrane region" description="Helical" evidence="2">
    <location>
        <begin position="120"/>
        <end position="143"/>
    </location>
</feature>
<sequence>MTETGAPPASPRRADAPYAFTRTEFLGGVGRAWLATTLLLVAAWGVVTGGAGVFAIFVILPASAVALALGAPGAYALGRRLRSSPRAGVHVAAFASYGALVGSVTTVLFVLTITRDPNSSWLALGLLLVNTPVSAIGVAGAWLRTAQQCPRVDAGPAGAPNRRGDPDAAVEDGIDERVRVIDPRQRPRR</sequence>
<evidence type="ECO:0000256" key="2">
    <source>
        <dbReference type="SAM" id="Phobius"/>
    </source>
</evidence>
<dbReference type="AlphaFoldDB" id="A0A7D5JEN3"/>
<evidence type="ECO:0000313" key="3">
    <source>
        <dbReference type="EMBL" id="QLD13000.1"/>
    </source>
</evidence>
<name>A0A7D5JEN3_9MICO</name>
<dbReference type="RefSeq" id="WP_178014273.1">
    <property type="nucleotide sequence ID" value="NZ_CP058316.1"/>
</dbReference>
<evidence type="ECO:0000256" key="1">
    <source>
        <dbReference type="SAM" id="MobiDB-lite"/>
    </source>
</evidence>
<feature type="region of interest" description="Disordered" evidence="1">
    <location>
        <begin position="152"/>
        <end position="189"/>
    </location>
</feature>
<feature type="transmembrane region" description="Helical" evidence="2">
    <location>
        <begin position="89"/>
        <end position="114"/>
    </location>
</feature>
<keyword evidence="2" id="KW-1133">Transmembrane helix</keyword>
<evidence type="ECO:0000313" key="4">
    <source>
        <dbReference type="Proteomes" id="UP000509638"/>
    </source>
</evidence>
<protein>
    <submittedName>
        <fullName evidence="3">Uncharacterized protein</fullName>
    </submittedName>
</protein>